<accession>A0A0L0FUV7</accession>
<evidence type="ECO:0000256" key="5">
    <source>
        <dbReference type="ARBA" id="ARBA00022826"/>
    </source>
</evidence>
<dbReference type="GO" id="GO:0001508">
    <property type="term" value="P:action potential"/>
    <property type="evidence" value="ECO:0007669"/>
    <property type="project" value="TreeGrafter"/>
</dbReference>
<dbReference type="PRINTS" id="PR00169">
    <property type="entry name" value="KCHANNEL"/>
</dbReference>
<dbReference type="PANTHER" id="PTHR11537:SF254">
    <property type="entry name" value="POTASSIUM VOLTAGE-GATED CHANNEL PROTEIN SHAB"/>
    <property type="match status" value="1"/>
</dbReference>
<dbReference type="PANTHER" id="PTHR11537">
    <property type="entry name" value="VOLTAGE-GATED POTASSIUM CHANNEL"/>
    <property type="match status" value="1"/>
</dbReference>
<reference evidence="14 15" key="1">
    <citation type="submission" date="2011-02" db="EMBL/GenBank/DDBJ databases">
        <title>The Genome Sequence of Sphaeroforma arctica JP610.</title>
        <authorList>
            <consortium name="The Broad Institute Genome Sequencing Platform"/>
            <person name="Russ C."/>
            <person name="Cuomo C."/>
            <person name="Young S.K."/>
            <person name="Zeng Q."/>
            <person name="Gargeya S."/>
            <person name="Alvarado L."/>
            <person name="Berlin A."/>
            <person name="Chapman S.B."/>
            <person name="Chen Z."/>
            <person name="Freedman E."/>
            <person name="Gellesch M."/>
            <person name="Goldberg J."/>
            <person name="Griggs A."/>
            <person name="Gujja S."/>
            <person name="Heilman E."/>
            <person name="Heiman D."/>
            <person name="Howarth C."/>
            <person name="Mehta T."/>
            <person name="Neiman D."/>
            <person name="Pearson M."/>
            <person name="Roberts A."/>
            <person name="Saif S."/>
            <person name="Shea T."/>
            <person name="Shenoy N."/>
            <person name="Sisk P."/>
            <person name="Stolte C."/>
            <person name="Sykes S."/>
            <person name="White J."/>
            <person name="Yandava C."/>
            <person name="Burger G."/>
            <person name="Gray M.W."/>
            <person name="Holland P.W.H."/>
            <person name="King N."/>
            <person name="Lang F.B.F."/>
            <person name="Roger A.J."/>
            <person name="Ruiz-Trillo I."/>
            <person name="Haas B."/>
            <person name="Nusbaum C."/>
            <person name="Birren B."/>
        </authorList>
    </citation>
    <scope>NUCLEOTIDE SEQUENCE [LARGE SCALE GENOMIC DNA]</scope>
    <source>
        <strain evidence="14 15">JP610</strain>
    </source>
</reference>
<feature type="transmembrane region" description="Helical" evidence="12">
    <location>
        <begin position="193"/>
        <end position="211"/>
    </location>
</feature>
<dbReference type="Pfam" id="PF00520">
    <property type="entry name" value="Ion_trans"/>
    <property type="match status" value="1"/>
</dbReference>
<evidence type="ECO:0000313" key="14">
    <source>
        <dbReference type="EMBL" id="KNC80346.1"/>
    </source>
</evidence>
<dbReference type="SUPFAM" id="SSF81324">
    <property type="entry name" value="Voltage-gated potassium channels"/>
    <property type="match status" value="1"/>
</dbReference>
<evidence type="ECO:0000256" key="7">
    <source>
        <dbReference type="ARBA" id="ARBA00022958"/>
    </source>
</evidence>
<keyword evidence="3" id="KW-0633">Potassium transport</keyword>
<comment type="subcellular location">
    <subcellularLocation>
        <location evidence="1">Membrane</location>
        <topology evidence="1">Multi-pass membrane protein</topology>
    </subcellularLocation>
</comment>
<evidence type="ECO:0000256" key="3">
    <source>
        <dbReference type="ARBA" id="ARBA00022538"/>
    </source>
</evidence>
<dbReference type="Gene3D" id="1.20.120.350">
    <property type="entry name" value="Voltage-gated potassium channels. Chain C"/>
    <property type="match status" value="1"/>
</dbReference>
<dbReference type="STRING" id="667725.A0A0L0FUV7"/>
<proteinExistence type="predicted"/>
<keyword evidence="15" id="KW-1185">Reference proteome</keyword>
<dbReference type="OrthoDB" id="4840at2759"/>
<evidence type="ECO:0000256" key="9">
    <source>
        <dbReference type="ARBA" id="ARBA00023065"/>
    </source>
</evidence>
<gene>
    <name evidence="14" type="ORF">SARC_07292</name>
</gene>
<dbReference type="eggNOG" id="KOG1419">
    <property type="taxonomic scope" value="Eukaryota"/>
</dbReference>
<evidence type="ECO:0000313" key="15">
    <source>
        <dbReference type="Proteomes" id="UP000054560"/>
    </source>
</evidence>
<keyword evidence="5" id="KW-0631">Potassium channel</keyword>
<keyword evidence="10 12" id="KW-0472">Membrane</keyword>
<dbReference type="InterPro" id="IPR027359">
    <property type="entry name" value="Volt_channel_dom_sf"/>
</dbReference>
<dbReference type="AlphaFoldDB" id="A0A0L0FUV7"/>
<dbReference type="InterPro" id="IPR028325">
    <property type="entry name" value="VG_K_chnl"/>
</dbReference>
<dbReference type="GO" id="GO:0008076">
    <property type="term" value="C:voltage-gated potassium channel complex"/>
    <property type="evidence" value="ECO:0007669"/>
    <property type="project" value="InterPro"/>
</dbReference>
<protein>
    <recommendedName>
        <fullName evidence="13">Ion transport domain-containing protein</fullName>
    </recommendedName>
</protein>
<dbReference type="GeneID" id="25907796"/>
<keyword evidence="6" id="KW-0851">Voltage-gated channel</keyword>
<keyword evidence="11" id="KW-0407">Ion channel</keyword>
<keyword evidence="8 12" id="KW-1133">Transmembrane helix</keyword>
<keyword evidence="9" id="KW-0406">Ion transport</keyword>
<evidence type="ECO:0000259" key="13">
    <source>
        <dbReference type="Pfam" id="PF00520"/>
    </source>
</evidence>
<dbReference type="InterPro" id="IPR005821">
    <property type="entry name" value="Ion_trans_dom"/>
</dbReference>
<evidence type="ECO:0000256" key="12">
    <source>
        <dbReference type="SAM" id="Phobius"/>
    </source>
</evidence>
<dbReference type="RefSeq" id="XP_014154248.1">
    <property type="nucleotide sequence ID" value="XM_014298773.1"/>
</dbReference>
<feature type="domain" description="Ion transport" evidence="13">
    <location>
        <begin position="118"/>
        <end position="235"/>
    </location>
</feature>
<evidence type="ECO:0000256" key="4">
    <source>
        <dbReference type="ARBA" id="ARBA00022692"/>
    </source>
</evidence>
<evidence type="ECO:0000256" key="11">
    <source>
        <dbReference type="ARBA" id="ARBA00023303"/>
    </source>
</evidence>
<sequence length="265" mass="30725">MERGGERQPLLSEQIEDLDYDLEEPTFRRRLYRVMEAKNTLGRYTSTSILGAGFMDNIEDRRAQKSETEVQVGEETLFMEVENTKPNVCTSCMDERLEHMTLQERLFAFLESHTKAGRLFEKTIFGLIILNVIAFMLETVHSIDHTKGGSLFFSCFEAFSVAVFTIEFALRLYACPVDATLSKYGPVVARLKYCMRFYSIVDLLAIVPFYVDLFLPQDLPAATFMRVLRLVRMLRRHELAWQSLRKGYTLPGIRQLITYIRQLAK</sequence>
<evidence type="ECO:0000256" key="2">
    <source>
        <dbReference type="ARBA" id="ARBA00022448"/>
    </source>
</evidence>
<dbReference type="Proteomes" id="UP000054560">
    <property type="component" value="Unassembled WGS sequence"/>
</dbReference>
<organism evidence="14 15">
    <name type="scientific">Sphaeroforma arctica JP610</name>
    <dbReference type="NCBI Taxonomy" id="667725"/>
    <lineage>
        <taxon>Eukaryota</taxon>
        <taxon>Ichthyosporea</taxon>
        <taxon>Ichthyophonida</taxon>
        <taxon>Sphaeroforma</taxon>
    </lineage>
</organism>
<dbReference type="EMBL" id="KQ242165">
    <property type="protein sequence ID" value="KNC80346.1"/>
    <property type="molecule type" value="Genomic_DNA"/>
</dbReference>
<feature type="transmembrane region" description="Helical" evidence="12">
    <location>
        <begin position="124"/>
        <end position="143"/>
    </location>
</feature>
<evidence type="ECO:0000256" key="6">
    <source>
        <dbReference type="ARBA" id="ARBA00022882"/>
    </source>
</evidence>
<feature type="transmembrane region" description="Helical" evidence="12">
    <location>
        <begin position="149"/>
        <end position="173"/>
    </location>
</feature>
<name>A0A0L0FUV7_9EUKA</name>
<keyword evidence="2" id="KW-0813">Transport</keyword>
<keyword evidence="4 12" id="KW-0812">Transmembrane</keyword>
<dbReference type="GO" id="GO:0005249">
    <property type="term" value="F:voltage-gated potassium channel activity"/>
    <property type="evidence" value="ECO:0007669"/>
    <property type="project" value="InterPro"/>
</dbReference>
<evidence type="ECO:0000256" key="8">
    <source>
        <dbReference type="ARBA" id="ARBA00022989"/>
    </source>
</evidence>
<keyword evidence="7" id="KW-0630">Potassium</keyword>
<evidence type="ECO:0000256" key="10">
    <source>
        <dbReference type="ARBA" id="ARBA00023136"/>
    </source>
</evidence>
<evidence type="ECO:0000256" key="1">
    <source>
        <dbReference type="ARBA" id="ARBA00004141"/>
    </source>
</evidence>